<dbReference type="EMBL" id="QPFP01000058">
    <property type="protein sequence ID" value="TEB25280.1"/>
    <property type="molecule type" value="Genomic_DNA"/>
</dbReference>
<feature type="region of interest" description="Disordered" evidence="1">
    <location>
        <begin position="135"/>
        <end position="157"/>
    </location>
</feature>
<evidence type="ECO:0000313" key="4">
    <source>
        <dbReference type="Proteomes" id="UP000298030"/>
    </source>
</evidence>
<comment type="caution">
    <text evidence="3">The sequence shown here is derived from an EMBL/GenBank/DDBJ whole genome shotgun (WGS) entry which is preliminary data.</text>
</comment>
<keyword evidence="2" id="KW-0732">Signal</keyword>
<feature type="chain" id="PRO_5021396866" evidence="2">
    <location>
        <begin position="27"/>
        <end position="263"/>
    </location>
</feature>
<sequence>MIGASPSRCLIVCPSLLLTTTSSLFALPYFLPHHGSADRSPFPFGPDPLLSPDLPKPLTTPHPNVDSMRLDISPIGYAPRSVQSPRNPSSRPNQHPVNTGETRRQMVPTYDLGVRMNVCGFRPLAARPLTSVTSSQPSLAKQDTDYDQIPVNPSSTTVSYVPDGRPPDRILLPTQLKLPPGPFIRAMLLLFSMCTSNVKRPSSLLWASSPLTPPAEQFAEQFRASSPDLRVFDHFMKDHQACTPQQTTPPWRRTFLETQILEA</sequence>
<name>A0A4Y7STV2_COPMI</name>
<protein>
    <submittedName>
        <fullName evidence="3">Uncharacterized protein</fullName>
    </submittedName>
</protein>
<proteinExistence type="predicted"/>
<evidence type="ECO:0000313" key="3">
    <source>
        <dbReference type="EMBL" id="TEB25280.1"/>
    </source>
</evidence>
<dbReference type="AlphaFoldDB" id="A0A4Y7STV2"/>
<organism evidence="3 4">
    <name type="scientific">Coprinellus micaceus</name>
    <name type="common">Glistening ink-cap mushroom</name>
    <name type="synonym">Coprinus micaceus</name>
    <dbReference type="NCBI Taxonomy" id="71717"/>
    <lineage>
        <taxon>Eukaryota</taxon>
        <taxon>Fungi</taxon>
        <taxon>Dikarya</taxon>
        <taxon>Basidiomycota</taxon>
        <taxon>Agaricomycotina</taxon>
        <taxon>Agaricomycetes</taxon>
        <taxon>Agaricomycetidae</taxon>
        <taxon>Agaricales</taxon>
        <taxon>Agaricineae</taxon>
        <taxon>Psathyrellaceae</taxon>
        <taxon>Coprinellus</taxon>
    </lineage>
</organism>
<dbReference type="Proteomes" id="UP000298030">
    <property type="component" value="Unassembled WGS sequence"/>
</dbReference>
<evidence type="ECO:0000256" key="1">
    <source>
        <dbReference type="SAM" id="MobiDB-lite"/>
    </source>
</evidence>
<feature type="signal peptide" evidence="2">
    <location>
        <begin position="1"/>
        <end position="26"/>
    </location>
</feature>
<reference evidence="3 4" key="1">
    <citation type="journal article" date="2019" name="Nat. Ecol. Evol.">
        <title>Megaphylogeny resolves global patterns of mushroom evolution.</title>
        <authorList>
            <person name="Varga T."/>
            <person name="Krizsan K."/>
            <person name="Foldi C."/>
            <person name="Dima B."/>
            <person name="Sanchez-Garcia M."/>
            <person name="Sanchez-Ramirez S."/>
            <person name="Szollosi G.J."/>
            <person name="Szarkandi J.G."/>
            <person name="Papp V."/>
            <person name="Albert L."/>
            <person name="Andreopoulos W."/>
            <person name="Angelini C."/>
            <person name="Antonin V."/>
            <person name="Barry K.W."/>
            <person name="Bougher N.L."/>
            <person name="Buchanan P."/>
            <person name="Buyck B."/>
            <person name="Bense V."/>
            <person name="Catcheside P."/>
            <person name="Chovatia M."/>
            <person name="Cooper J."/>
            <person name="Damon W."/>
            <person name="Desjardin D."/>
            <person name="Finy P."/>
            <person name="Geml J."/>
            <person name="Haridas S."/>
            <person name="Hughes K."/>
            <person name="Justo A."/>
            <person name="Karasinski D."/>
            <person name="Kautmanova I."/>
            <person name="Kiss B."/>
            <person name="Kocsube S."/>
            <person name="Kotiranta H."/>
            <person name="LaButti K.M."/>
            <person name="Lechner B.E."/>
            <person name="Liimatainen K."/>
            <person name="Lipzen A."/>
            <person name="Lukacs Z."/>
            <person name="Mihaltcheva S."/>
            <person name="Morgado L.N."/>
            <person name="Niskanen T."/>
            <person name="Noordeloos M.E."/>
            <person name="Ohm R.A."/>
            <person name="Ortiz-Santana B."/>
            <person name="Ovrebo C."/>
            <person name="Racz N."/>
            <person name="Riley R."/>
            <person name="Savchenko A."/>
            <person name="Shiryaev A."/>
            <person name="Soop K."/>
            <person name="Spirin V."/>
            <person name="Szebenyi C."/>
            <person name="Tomsovsky M."/>
            <person name="Tulloss R.E."/>
            <person name="Uehling J."/>
            <person name="Grigoriev I.V."/>
            <person name="Vagvolgyi C."/>
            <person name="Papp T."/>
            <person name="Martin F.M."/>
            <person name="Miettinen O."/>
            <person name="Hibbett D.S."/>
            <person name="Nagy L.G."/>
        </authorList>
    </citation>
    <scope>NUCLEOTIDE SEQUENCE [LARGE SCALE GENOMIC DNA]</scope>
    <source>
        <strain evidence="3 4">FP101781</strain>
    </source>
</reference>
<evidence type="ECO:0000256" key="2">
    <source>
        <dbReference type="SAM" id="SignalP"/>
    </source>
</evidence>
<feature type="compositionally biased region" description="Polar residues" evidence="1">
    <location>
        <begin position="81"/>
        <end position="100"/>
    </location>
</feature>
<accession>A0A4Y7STV2</accession>
<feature type="region of interest" description="Disordered" evidence="1">
    <location>
        <begin position="42"/>
        <end position="103"/>
    </location>
</feature>
<gene>
    <name evidence="3" type="ORF">FA13DRAFT_1176599</name>
</gene>
<keyword evidence="4" id="KW-1185">Reference proteome</keyword>